<feature type="non-terminal residue" evidence="1">
    <location>
        <position position="185"/>
    </location>
</feature>
<name>A0A5J5FCA6_9PEZI</name>
<dbReference type="AlphaFoldDB" id="A0A5J5FCA6"/>
<comment type="caution">
    <text evidence="1">The sequence shown here is derived from an EMBL/GenBank/DDBJ whole genome shotgun (WGS) entry which is preliminary data.</text>
</comment>
<keyword evidence="2" id="KW-1185">Reference proteome</keyword>
<organism evidence="1 2">
    <name type="scientific">Sphaerosporella brunnea</name>
    <dbReference type="NCBI Taxonomy" id="1250544"/>
    <lineage>
        <taxon>Eukaryota</taxon>
        <taxon>Fungi</taxon>
        <taxon>Dikarya</taxon>
        <taxon>Ascomycota</taxon>
        <taxon>Pezizomycotina</taxon>
        <taxon>Pezizomycetes</taxon>
        <taxon>Pezizales</taxon>
        <taxon>Pyronemataceae</taxon>
        <taxon>Sphaerosporella</taxon>
    </lineage>
</organism>
<accession>A0A5J5FCA6</accession>
<proteinExistence type="predicted"/>
<sequence>QKIEEWESWERPKAHRVPLQLFMGKKTGGIQAMGQLIEAENLGVSVPMAVRWLGSPTKIKERYQKGEIKSSSIVFSVKRKATANRLILQGVRAAGILFQVECCIPGGPDSIRSICSHWGHIADRCPQPKMPVGALCSKHHLTEERMCGLESCAECVKCPGRICKNTTVKCPNCKGDQPATSRFCE</sequence>
<dbReference type="Proteomes" id="UP000326924">
    <property type="component" value="Unassembled WGS sequence"/>
</dbReference>
<gene>
    <name evidence="1" type="ORF">FN846DRAFT_998399</name>
</gene>
<dbReference type="InParanoid" id="A0A5J5FCA6"/>
<evidence type="ECO:0000313" key="2">
    <source>
        <dbReference type="Proteomes" id="UP000326924"/>
    </source>
</evidence>
<dbReference type="EMBL" id="VXIS01000003">
    <property type="protein sequence ID" value="KAA8914762.1"/>
    <property type="molecule type" value="Genomic_DNA"/>
</dbReference>
<reference evidence="1 2" key="1">
    <citation type="submission" date="2019-09" db="EMBL/GenBank/DDBJ databases">
        <title>Draft genome of the ectomycorrhizal ascomycete Sphaerosporella brunnea.</title>
        <authorList>
            <consortium name="DOE Joint Genome Institute"/>
            <person name="Benucci G.M."/>
            <person name="Marozzi G."/>
            <person name="Antonielli L."/>
            <person name="Sanchez S."/>
            <person name="Marco P."/>
            <person name="Wang X."/>
            <person name="Falini L.B."/>
            <person name="Barry K."/>
            <person name="Haridas S."/>
            <person name="Lipzen A."/>
            <person name="Labutti K."/>
            <person name="Grigoriev I.V."/>
            <person name="Murat C."/>
            <person name="Martin F."/>
            <person name="Albertini E."/>
            <person name="Donnini D."/>
            <person name="Bonito G."/>
        </authorList>
    </citation>
    <scope>NUCLEOTIDE SEQUENCE [LARGE SCALE GENOMIC DNA]</scope>
    <source>
        <strain evidence="1 2">Sb_GMNB300</strain>
    </source>
</reference>
<evidence type="ECO:0000313" key="1">
    <source>
        <dbReference type="EMBL" id="KAA8914762.1"/>
    </source>
</evidence>
<feature type="non-terminal residue" evidence="1">
    <location>
        <position position="1"/>
    </location>
</feature>
<protein>
    <submittedName>
        <fullName evidence="1">Uncharacterized protein</fullName>
    </submittedName>
</protein>